<dbReference type="Proteomes" id="UP001626550">
    <property type="component" value="Unassembled WGS sequence"/>
</dbReference>
<evidence type="ECO:0000313" key="3">
    <source>
        <dbReference type="Proteomes" id="UP001626550"/>
    </source>
</evidence>
<reference evidence="2 3" key="1">
    <citation type="submission" date="2024-11" db="EMBL/GenBank/DDBJ databases">
        <title>Adaptive evolution of stress response genes in parasites aligns with host niche diversity.</title>
        <authorList>
            <person name="Hahn C."/>
            <person name="Resl P."/>
        </authorList>
    </citation>
    <scope>NUCLEOTIDE SEQUENCE [LARGE SCALE GENOMIC DNA]</scope>
    <source>
        <strain evidence="2">EGGRZ-B1_66</strain>
        <tissue evidence="2">Body</tissue>
    </source>
</reference>
<accession>A0ABD2QHZ1</accession>
<gene>
    <name evidence="2" type="ORF">Ciccas_002197</name>
</gene>
<comment type="caution">
    <text evidence="2">The sequence shown here is derived from an EMBL/GenBank/DDBJ whole genome shotgun (WGS) entry which is preliminary data.</text>
</comment>
<dbReference type="EMBL" id="JBJKFK010000167">
    <property type="protein sequence ID" value="KAL3319134.1"/>
    <property type="molecule type" value="Genomic_DNA"/>
</dbReference>
<organism evidence="2 3">
    <name type="scientific">Cichlidogyrus casuarinus</name>
    <dbReference type="NCBI Taxonomy" id="1844966"/>
    <lineage>
        <taxon>Eukaryota</taxon>
        <taxon>Metazoa</taxon>
        <taxon>Spiralia</taxon>
        <taxon>Lophotrochozoa</taxon>
        <taxon>Platyhelminthes</taxon>
        <taxon>Monogenea</taxon>
        <taxon>Monopisthocotylea</taxon>
        <taxon>Dactylogyridea</taxon>
        <taxon>Ancyrocephalidae</taxon>
        <taxon>Cichlidogyrus</taxon>
    </lineage>
</organism>
<name>A0ABD2QHZ1_9PLAT</name>
<dbReference type="AlphaFoldDB" id="A0ABD2QHZ1"/>
<feature type="region of interest" description="Disordered" evidence="1">
    <location>
        <begin position="1"/>
        <end position="37"/>
    </location>
</feature>
<evidence type="ECO:0000256" key="1">
    <source>
        <dbReference type="SAM" id="MobiDB-lite"/>
    </source>
</evidence>
<proteinExistence type="predicted"/>
<keyword evidence="3" id="KW-1185">Reference proteome</keyword>
<feature type="compositionally biased region" description="Basic and acidic residues" evidence="1">
    <location>
        <begin position="1"/>
        <end position="11"/>
    </location>
</feature>
<protein>
    <submittedName>
        <fullName evidence="2">Uncharacterized protein</fullName>
    </submittedName>
</protein>
<sequence length="69" mass="7691">MEETVGDKKLVEQQGEGVAGGQWRPEEGVGGGFDPQRKIEREAGHTLEVHILRKRLNELSIDKNRVGPK</sequence>
<evidence type="ECO:0000313" key="2">
    <source>
        <dbReference type="EMBL" id="KAL3319134.1"/>
    </source>
</evidence>